<accession>A0A2C9UHK1</accession>
<dbReference type="CDD" id="cd00167">
    <property type="entry name" value="SANT"/>
    <property type="match status" value="1"/>
</dbReference>
<dbReference type="InterPro" id="IPR044636">
    <property type="entry name" value="RADIALIS-like"/>
</dbReference>
<dbReference type="PANTHER" id="PTHR43952:SF96">
    <property type="entry name" value="MYB-LIKE DOMAIN-CONTAINING PROTEIN"/>
    <property type="match status" value="1"/>
</dbReference>
<dbReference type="PROSITE" id="PS50090">
    <property type="entry name" value="MYB_LIKE"/>
    <property type="match status" value="1"/>
</dbReference>
<dbReference type="FunFam" id="1.10.10.60:FF:000154">
    <property type="entry name" value="Transcription factor SRM1"/>
    <property type="match status" value="1"/>
</dbReference>
<organism evidence="6 7">
    <name type="scientific">Manihot esculenta</name>
    <name type="common">Cassava</name>
    <name type="synonym">Jatropha manihot</name>
    <dbReference type="NCBI Taxonomy" id="3983"/>
    <lineage>
        <taxon>Eukaryota</taxon>
        <taxon>Viridiplantae</taxon>
        <taxon>Streptophyta</taxon>
        <taxon>Embryophyta</taxon>
        <taxon>Tracheophyta</taxon>
        <taxon>Spermatophyta</taxon>
        <taxon>Magnoliopsida</taxon>
        <taxon>eudicotyledons</taxon>
        <taxon>Gunneridae</taxon>
        <taxon>Pentapetalae</taxon>
        <taxon>rosids</taxon>
        <taxon>fabids</taxon>
        <taxon>Malpighiales</taxon>
        <taxon>Euphorbiaceae</taxon>
        <taxon>Crotonoideae</taxon>
        <taxon>Manihoteae</taxon>
        <taxon>Manihot</taxon>
    </lineage>
</organism>
<proteinExistence type="predicted"/>
<reference evidence="7" key="1">
    <citation type="journal article" date="2016" name="Nat. Biotechnol.">
        <title>Sequencing wild and cultivated cassava and related species reveals extensive interspecific hybridization and genetic diversity.</title>
        <authorList>
            <person name="Bredeson J.V."/>
            <person name="Lyons J.B."/>
            <person name="Prochnik S.E."/>
            <person name="Wu G.A."/>
            <person name="Ha C.M."/>
            <person name="Edsinger-Gonzales E."/>
            <person name="Grimwood J."/>
            <person name="Schmutz J."/>
            <person name="Rabbi I.Y."/>
            <person name="Egesi C."/>
            <person name="Nauluvula P."/>
            <person name="Lebot V."/>
            <person name="Ndunguru J."/>
            <person name="Mkamilo G."/>
            <person name="Bart R.S."/>
            <person name="Setter T.L."/>
            <person name="Gleadow R.M."/>
            <person name="Kulakow P."/>
            <person name="Ferguson M.E."/>
            <person name="Rounsley S."/>
            <person name="Rokhsar D.S."/>
        </authorList>
    </citation>
    <scope>NUCLEOTIDE SEQUENCE [LARGE SCALE GENOMIC DNA]</scope>
    <source>
        <strain evidence="7">cv. AM560-2</strain>
    </source>
</reference>
<keyword evidence="2" id="KW-0805">Transcription regulation</keyword>
<evidence type="ECO:0000313" key="6">
    <source>
        <dbReference type="EMBL" id="OAY29667.1"/>
    </source>
</evidence>
<protein>
    <recommendedName>
        <fullName evidence="5">Myb-like domain-containing protein</fullName>
    </recommendedName>
</protein>
<evidence type="ECO:0000256" key="1">
    <source>
        <dbReference type="ARBA" id="ARBA00004123"/>
    </source>
</evidence>
<keyword evidence="3" id="KW-0804">Transcription</keyword>
<dbReference type="Gene3D" id="1.10.10.60">
    <property type="entry name" value="Homeodomain-like"/>
    <property type="match status" value="1"/>
</dbReference>
<keyword evidence="7" id="KW-1185">Reference proteome</keyword>
<dbReference type="Gramene" id="Manes.15G162900.1.v8.1">
    <property type="protein sequence ID" value="Manes.15G162900.1.v8.1.CDS.1"/>
    <property type="gene ID" value="Manes.15G162900.v8.1"/>
</dbReference>
<dbReference type="OMA" id="KRIEHGQ"/>
<gene>
    <name evidence="6" type="ORF">MANES_15G162900v8</name>
</gene>
<evidence type="ECO:0000256" key="2">
    <source>
        <dbReference type="ARBA" id="ARBA00023015"/>
    </source>
</evidence>
<evidence type="ECO:0000256" key="3">
    <source>
        <dbReference type="ARBA" id="ARBA00023163"/>
    </source>
</evidence>
<sequence>MSSSSYQASRNPSSSSWSPRENKLFEIALALYDKETTDRWQNIAKAVGGRSAEEVKTHYQLLIKDVEHIESGRVPFPNYNSGRSQADA</sequence>
<dbReference type="GO" id="GO:0005634">
    <property type="term" value="C:nucleus"/>
    <property type="evidence" value="ECO:0007669"/>
    <property type="project" value="UniProtKB-SubCell"/>
</dbReference>
<keyword evidence="4" id="KW-0539">Nucleus</keyword>
<dbReference type="STRING" id="3983.A0A2C9UHK1"/>
<dbReference type="Proteomes" id="UP000091857">
    <property type="component" value="Chromosome 15"/>
</dbReference>
<name>A0A2C9UHK1_MANES</name>
<dbReference type="GO" id="GO:0003700">
    <property type="term" value="F:DNA-binding transcription factor activity"/>
    <property type="evidence" value="ECO:0007669"/>
    <property type="project" value="InterPro"/>
</dbReference>
<dbReference type="SMR" id="A0A2C9UHK1"/>
<dbReference type="InterPro" id="IPR009057">
    <property type="entry name" value="Homeodomain-like_sf"/>
</dbReference>
<dbReference type="PANTHER" id="PTHR43952">
    <property type="entry name" value="MYB FAMILY TRANSCRIPTION FACTOR-RELATED"/>
    <property type="match status" value="1"/>
</dbReference>
<comment type="subcellular location">
    <subcellularLocation>
        <location evidence="1">Nucleus</location>
    </subcellularLocation>
</comment>
<feature type="domain" description="Myb-like" evidence="5">
    <location>
        <begin position="9"/>
        <end position="63"/>
    </location>
</feature>
<evidence type="ECO:0000259" key="5">
    <source>
        <dbReference type="PROSITE" id="PS50090"/>
    </source>
</evidence>
<dbReference type="Pfam" id="PF00249">
    <property type="entry name" value="Myb_DNA-binding"/>
    <property type="match status" value="1"/>
</dbReference>
<dbReference type="InterPro" id="IPR001005">
    <property type="entry name" value="SANT/Myb"/>
</dbReference>
<evidence type="ECO:0000256" key="4">
    <source>
        <dbReference type="ARBA" id="ARBA00023242"/>
    </source>
</evidence>
<comment type="caution">
    <text evidence="6">The sequence shown here is derived from an EMBL/GenBank/DDBJ whole genome shotgun (WGS) entry which is preliminary data.</text>
</comment>
<dbReference type="SMART" id="SM00717">
    <property type="entry name" value="SANT"/>
    <property type="match status" value="1"/>
</dbReference>
<dbReference type="AlphaFoldDB" id="A0A2C9UHK1"/>
<dbReference type="EMBL" id="CM004401">
    <property type="protein sequence ID" value="OAY29667.1"/>
    <property type="molecule type" value="Genomic_DNA"/>
</dbReference>
<evidence type="ECO:0000313" key="7">
    <source>
        <dbReference type="Proteomes" id="UP000091857"/>
    </source>
</evidence>
<dbReference type="SUPFAM" id="SSF46689">
    <property type="entry name" value="Homeodomain-like"/>
    <property type="match status" value="1"/>
</dbReference>